<reference evidence="2 3" key="1">
    <citation type="submission" date="2016-10" db="EMBL/GenBank/DDBJ databases">
        <authorList>
            <person name="Varghese N."/>
            <person name="Submissions S."/>
        </authorList>
    </citation>
    <scope>NUCLEOTIDE SEQUENCE [LARGE SCALE GENOMIC DNA]</scope>
    <source>
        <strain evidence="2 3">Mar_2010_102</strain>
    </source>
</reference>
<feature type="chain" id="PRO_5009253244" evidence="1">
    <location>
        <begin position="22"/>
        <end position="157"/>
    </location>
</feature>
<keyword evidence="3" id="KW-1185">Reference proteome</keyword>
<dbReference type="Proteomes" id="UP000198858">
    <property type="component" value="Chromosome I"/>
</dbReference>
<protein>
    <submittedName>
        <fullName evidence="2">Uncharacterized protein</fullName>
    </submittedName>
</protein>
<evidence type="ECO:0000313" key="2">
    <source>
        <dbReference type="EMBL" id="SDR71392.1"/>
    </source>
</evidence>
<proteinExistence type="predicted"/>
<evidence type="ECO:0000313" key="3">
    <source>
        <dbReference type="Proteomes" id="UP000198858"/>
    </source>
</evidence>
<dbReference type="AlphaFoldDB" id="A0A1H1LAQ5"/>
<gene>
    <name evidence="2" type="ORF">SAMN04488552_0659</name>
</gene>
<sequence length="157" mass="17709">MKFSKSVLIIFSFFLSISFYGQTNDSLQKVKILNSQLYSSSLYLIDQPFVPKDLNIESDGQKLVLYNATTNLYDVYLDVDDSYSYSSSTSIFRYKPNFITTLFLGSNSVMENNTFLPRTFLLLSEDVSYPVRDSFNPNGASNFSEAVLGGVLGLLFN</sequence>
<dbReference type="EMBL" id="LT629745">
    <property type="protein sequence ID" value="SDR71392.1"/>
    <property type="molecule type" value="Genomic_DNA"/>
</dbReference>
<organism evidence="2 3">
    <name type="scientific">Christiangramia echinicola</name>
    <dbReference type="NCBI Taxonomy" id="279359"/>
    <lineage>
        <taxon>Bacteria</taxon>
        <taxon>Pseudomonadati</taxon>
        <taxon>Bacteroidota</taxon>
        <taxon>Flavobacteriia</taxon>
        <taxon>Flavobacteriales</taxon>
        <taxon>Flavobacteriaceae</taxon>
        <taxon>Christiangramia</taxon>
    </lineage>
</organism>
<feature type="signal peptide" evidence="1">
    <location>
        <begin position="1"/>
        <end position="21"/>
    </location>
</feature>
<evidence type="ECO:0000256" key="1">
    <source>
        <dbReference type="SAM" id="SignalP"/>
    </source>
</evidence>
<name>A0A1H1LAQ5_9FLAO</name>
<accession>A0A1H1LAQ5</accession>
<dbReference type="RefSeq" id="WP_157717359.1">
    <property type="nucleotide sequence ID" value="NZ_LT629745.1"/>
</dbReference>
<keyword evidence="1" id="KW-0732">Signal</keyword>